<dbReference type="EMBL" id="CM000781">
    <property type="protein sequence ID" value="AQK69151.1"/>
    <property type="molecule type" value="Genomic_DNA"/>
</dbReference>
<proteinExistence type="predicted"/>
<evidence type="ECO:0000313" key="1">
    <source>
        <dbReference type="EMBL" id="AQK69151.1"/>
    </source>
</evidence>
<sequence>MALGCPAPCFSRAPAISRGSPVPRSTLLPPTAPPFSLSLKFSARIELLRDGCHGVHQRSRPAHVLHAEFLLLQPVATAPFAWPRLPLLGPLSACSLFLAALSFSAPPAVPCALSSVG</sequence>
<gene>
    <name evidence="1" type="ORF">ZEAMMB73_Zm00001d015587</name>
</gene>
<accession>A0A1D6H2T8</accession>
<dbReference type="AlphaFoldDB" id="A0A1D6H2T8"/>
<name>A0A1D6H2T8_MAIZE</name>
<protein>
    <submittedName>
        <fullName evidence="1">Uncharacterized protein</fullName>
    </submittedName>
</protein>
<reference evidence="1" key="1">
    <citation type="submission" date="2015-12" db="EMBL/GenBank/DDBJ databases">
        <title>Update maize B73 reference genome by single molecule sequencing technologies.</title>
        <authorList>
            <consortium name="Maize Genome Sequencing Project"/>
            <person name="Ware D."/>
        </authorList>
    </citation>
    <scope>NUCLEOTIDE SEQUENCE</scope>
    <source>
        <tissue evidence="1">Seedling</tissue>
    </source>
</reference>
<dbReference type="InParanoid" id="A0A1D6H2T8"/>
<organism evidence="1">
    <name type="scientific">Zea mays</name>
    <name type="common">Maize</name>
    <dbReference type="NCBI Taxonomy" id="4577"/>
    <lineage>
        <taxon>Eukaryota</taxon>
        <taxon>Viridiplantae</taxon>
        <taxon>Streptophyta</taxon>
        <taxon>Embryophyta</taxon>
        <taxon>Tracheophyta</taxon>
        <taxon>Spermatophyta</taxon>
        <taxon>Magnoliopsida</taxon>
        <taxon>Liliopsida</taxon>
        <taxon>Poales</taxon>
        <taxon>Poaceae</taxon>
        <taxon>PACMAD clade</taxon>
        <taxon>Panicoideae</taxon>
        <taxon>Andropogonodae</taxon>
        <taxon>Andropogoneae</taxon>
        <taxon>Tripsacinae</taxon>
        <taxon>Zea</taxon>
    </lineage>
</organism>